<dbReference type="EMBL" id="DVOR01000064">
    <property type="protein sequence ID" value="HIV08883.1"/>
    <property type="molecule type" value="Genomic_DNA"/>
</dbReference>
<evidence type="ECO:0000313" key="4">
    <source>
        <dbReference type="Proteomes" id="UP000886845"/>
    </source>
</evidence>
<reference evidence="3" key="1">
    <citation type="submission" date="2020-10" db="EMBL/GenBank/DDBJ databases">
        <authorList>
            <person name="Gilroy R."/>
        </authorList>
    </citation>
    <scope>NUCLEOTIDE SEQUENCE</scope>
    <source>
        <strain evidence="3">35461</strain>
    </source>
</reference>
<evidence type="ECO:0000259" key="2">
    <source>
        <dbReference type="Pfam" id="PF00535"/>
    </source>
</evidence>
<dbReference type="InterPro" id="IPR001173">
    <property type="entry name" value="Glyco_trans_2-like"/>
</dbReference>
<reference evidence="3" key="2">
    <citation type="journal article" date="2021" name="PeerJ">
        <title>Extensive microbial diversity within the chicken gut microbiome revealed by metagenomics and culture.</title>
        <authorList>
            <person name="Gilroy R."/>
            <person name="Ravi A."/>
            <person name="Getino M."/>
            <person name="Pursley I."/>
            <person name="Horton D.L."/>
            <person name="Alikhan N.F."/>
            <person name="Baker D."/>
            <person name="Gharbi K."/>
            <person name="Hall N."/>
            <person name="Watson M."/>
            <person name="Adriaenssens E.M."/>
            <person name="Foster-Nyarko E."/>
            <person name="Jarju S."/>
            <person name="Secka A."/>
            <person name="Antonio M."/>
            <person name="Oren A."/>
            <person name="Chaudhuri R.R."/>
            <person name="La Ragione R."/>
            <person name="Hildebrand F."/>
            <person name="Pallen M.J."/>
        </authorList>
    </citation>
    <scope>NUCLEOTIDE SEQUENCE</scope>
    <source>
        <strain evidence="3">35461</strain>
    </source>
</reference>
<name>A0A9D1NMJ2_9BACT</name>
<dbReference type="PANTHER" id="PTHR48090">
    <property type="entry name" value="UNDECAPRENYL-PHOSPHATE 4-DEOXY-4-FORMAMIDO-L-ARABINOSE TRANSFERASE-RELATED"/>
    <property type="match status" value="1"/>
</dbReference>
<dbReference type="Pfam" id="PF00535">
    <property type="entry name" value="Glycos_transf_2"/>
    <property type="match status" value="1"/>
</dbReference>
<comment type="caution">
    <text evidence="3">The sequence shown here is derived from an EMBL/GenBank/DDBJ whole genome shotgun (WGS) entry which is preliminary data.</text>
</comment>
<dbReference type="Proteomes" id="UP000886845">
    <property type="component" value="Unassembled WGS sequence"/>
</dbReference>
<feature type="transmembrane region" description="Helical" evidence="1">
    <location>
        <begin position="263"/>
        <end position="289"/>
    </location>
</feature>
<evidence type="ECO:0000256" key="1">
    <source>
        <dbReference type="SAM" id="Phobius"/>
    </source>
</evidence>
<dbReference type="Gene3D" id="3.90.550.10">
    <property type="entry name" value="Spore Coat Polysaccharide Biosynthesis Protein SpsA, Chain A"/>
    <property type="match status" value="1"/>
</dbReference>
<dbReference type="SUPFAM" id="SSF53448">
    <property type="entry name" value="Nucleotide-diphospho-sugar transferases"/>
    <property type="match status" value="1"/>
</dbReference>
<dbReference type="CDD" id="cd04187">
    <property type="entry name" value="DPM1_like_bac"/>
    <property type="match status" value="1"/>
</dbReference>
<keyword evidence="1" id="KW-1133">Transmembrane helix</keyword>
<keyword evidence="1" id="KW-0472">Membrane</keyword>
<dbReference type="AlphaFoldDB" id="A0A9D1NMJ2"/>
<dbReference type="InterPro" id="IPR050256">
    <property type="entry name" value="Glycosyltransferase_2"/>
</dbReference>
<accession>A0A9D1NMJ2</accession>
<dbReference type="InterPro" id="IPR029044">
    <property type="entry name" value="Nucleotide-diphossugar_trans"/>
</dbReference>
<dbReference type="GO" id="GO:0005886">
    <property type="term" value="C:plasma membrane"/>
    <property type="evidence" value="ECO:0007669"/>
    <property type="project" value="TreeGrafter"/>
</dbReference>
<dbReference type="PANTHER" id="PTHR48090:SF8">
    <property type="entry name" value="GLYCOSYLTRANSFERASE CSBB-RELATED"/>
    <property type="match status" value="1"/>
</dbReference>
<keyword evidence="1" id="KW-0812">Transmembrane</keyword>
<sequence>MDQSPRLSIVVPCFNEAPCVEAFVRAVDATGVAGVEFVFVDDGSTDETLPIVKRLADADSRIRYVSFSRNFGKESALLAGLRKSSGAIVVTMDVDLQDPPALLPEMLRAIEEEGFDCVATRRTSREGEPPVRSWFARRFYWLMRHFSDVALVDGARDYRMMTRQVVEAILALTEVNRFTKGIYQWVGFRTKWIAFPNVERTAGQTKWSFRKLFLYSLEGIMAFSTAPLQLASWLGVLCCGAAFLALGVIFFRALLFGDPVSGWPSLACIIIFLGGLQLFFTGVLGAYLAKTYLETKHRPLYIAREEH</sequence>
<feature type="transmembrane region" description="Helical" evidence="1">
    <location>
        <begin position="230"/>
        <end position="251"/>
    </location>
</feature>
<gene>
    <name evidence="3" type="ORF">IAC79_02045</name>
</gene>
<organism evidence="3 4">
    <name type="scientific">Candidatus Spyradenecus faecavium</name>
    <dbReference type="NCBI Taxonomy" id="2840947"/>
    <lineage>
        <taxon>Bacteria</taxon>
        <taxon>Pseudomonadati</taxon>
        <taxon>Lentisphaerota</taxon>
        <taxon>Lentisphaeria</taxon>
        <taxon>Lentisphaerales</taxon>
        <taxon>Lentisphaeraceae</taxon>
        <taxon>Lentisphaeraceae incertae sedis</taxon>
        <taxon>Candidatus Spyradenecus</taxon>
    </lineage>
</organism>
<protein>
    <submittedName>
        <fullName evidence="3">Glycosyltransferase family 2 protein</fullName>
    </submittedName>
</protein>
<evidence type="ECO:0000313" key="3">
    <source>
        <dbReference type="EMBL" id="HIV08883.1"/>
    </source>
</evidence>
<proteinExistence type="predicted"/>
<feature type="domain" description="Glycosyltransferase 2-like" evidence="2">
    <location>
        <begin position="8"/>
        <end position="169"/>
    </location>
</feature>